<dbReference type="AlphaFoldDB" id="A0A5Q5CC84"/>
<organism evidence="1">
    <name type="scientific">Mycobacterium sp. (strain JLS)</name>
    <dbReference type="NCBI Taxonomy" id="164757"/>
    <lineage>
        <taxon>Bacteria</taxon>
        <taxon>Bacillati</taxon>
        <taxon>Actinomycetota</taxon>
        <taxon>Actinomycetes</taxon>
        <taxon>Mycobacteriales</taxon>
        <taxon>Mycobacteriaceae</taxon>
        <taxon>Mycobacterium</taxon>
    </lineage>
</organism>
<dbReference type="InterPro" id="IPR019546">
    <property type="entry name" value="TAT_signal_bac_arc"/>
</dbReference>
<dbReference type="EMBL" id="CP000580">
    <property type="protein sequence ID" value="ABN96776.1"/>
    <property type="molecule type" value="Genomic_DNA"/>
</dbReference>
<evidence type="ECO:0000313" key="1">
    <source>
        <dbReference type="EMBL" id="ABN96776.1"/>
    </source>
</evidence>
<proteinExistence type="predicted"/>
<dbReference type="PROSITE" id="PS51318">
    <property type="entry name" value="TAT"/>
    <property type="match status" value="1"/>
</dbReference>
<evidence type="ECO:0008006" key="2">
    <source>
        <dbReference type="Google" id="ProtNLM"/>
    </source>
</evidence>
<protein>
    <recommendedName>
        <fullName evidence="2">DUF1501 domain-containing protein</fullName>
    </recommendedName>
</protein>
<dbReference type="PANTHER" id="PTHR43737:SF1">
    <property type="entry name" value="DUF1501 DOMAIN-CONTAINING PROTEIN"/>
    <property type="match status" value="1"/>
</dbReference>
<dbReference type="PANTHER" id="PTHR43737">
    <property type="entry name" value="BLL7424 PROTEIN"/>
    <property type="match status" value="1"/>
</dbReference>
<name>A0A5Q5CC84_MYCSJ</name>
<dbReference type="NCBIfam" id="TIGR01409">
    <property type="entry name" value="TAT_signal_seq"/>
    <property type="match status" value="1"/>
</dbReference>
<dbReference type="InterPro" id="IPR010869">
    <property type="entry name" value="DUF1501"/>
</dbReference>
<dbReference type="KEGG" id="mjl:Mjls_0967"/>
<reference evidence="1" key="1">
    <citation type="submission" date="2007-02" db="EMBL/GenBank/DDBJ databases">
        <title>Complete sequence of Mycobacterium sp. JLS.</title>
        <authorList>
            <consortium name="US DOE Joint Genome Institute"/>
            <person name="Copeland A."/>
            <person name="Lucas S."/>
            <person name="Lapidus A."/>
            <person name="Barry K."/>
            <person name="Detter J.C."/>
            <person name="Glavina del Rio T."/>
            <person name="Hammon N."/>
            <person name="Israni S."/>
            <person name="Dalin E."/>
            <person name="Tice H."/>
            <person name="Pitluck S."/>
            <person name="Chain P."/>
            <person name="Malfatti S."/>
            <person name="Shin M."/>
            <person name="Vergez L."/>
            <person name="Schmutz J."/>
            <person name="Larimer F."/>
            <person name="Land M."/>
            <person name="Hauser L."/>
            <person name="Kyrpides N."/>
            <person name="Mikhailova N."/>
            <person name="Miller C.D."/>
            <person name="Anderson A.J."/>
            <person name="Sims R.C."/>
            <person name="Richardson P."/>
        </authorList>
    </citation>
    <scope>NUCLEOTIDE SEQUENCE [LARGE SCALE GENOMIC DNA]</scope>
    <source>
        <strain evidence="1">JLS</strain>
    </source>
</reference>
<sequence length="406" mass="43359" precursor="true">MTGVSRRSFLAGCAGVGAAGVLTAGTSFTWPELMRAAQADPLPEGAGILVLITLYGGNDGINTLVPLADDAYHDARPELAYSPDQLLALDKEFGLNPEMTGMADMFNNSSLAIVRGVGYPKPDRSHFRSMDIWQSGSIDNGVTTGWVGRWLDASGDDPLRALNIGTVLPRLTVGRKRTAAAFSTQVIPPKDSAKFIKSLGRKDTGDNRAMALVRDSYRAVPTVAAALSPLFADTDDGAPVSETGEGSNGLDVQLNAVAQCISAGLPTRVYSVSLGGFDTHSEQRDDHRRLVGVLDKALTRFKKKMDGDRYGKNVVLMTYSEFGRRVEANASDGTDHGTAGPVFIAGRNVRGGFYGDEPGLTDLEDGNLKVTTDFRDIYGELLARTLQSDPEPVLGPGRKMLGFIKT</sequence>
<gene>
    <name evidence="1" type="ordered locus">Mjls_0967</name>
</gene>
<dbReference type="InterPro" id="IPR006311">
    <property type="entry name" value="TAT_signal"/>
</dbReference>
<dbReference type="Pfam" id="PF07394">
    <property type="entry name" value="DUF1501"/>
    <property type="match status" value="1"/>
</dbReference>
<accession>A0A5Q5CC84</accession>